<feature type="region of interest" description="Disordered" evidence="1">
    <location>
        <begin position="29"/>
        <end position="55"/>
    </location>
</feature>
<keyword evidence="2" id="KW-0732">Signal</keyword>
<feature type="signal peptide" evidence="2">
    <location>
        <begin position="1"/>
        <end position="26"/>
    </location>
</feature>
<keyword evidence="4" id="KW-1185">Reference proteome</keyword>
<evidence type="ECO:0000256" key="1">
    <source>
        <dbReference type="SAM" id="MobiDB-lite"/>
    </source>
</evidence>
<sequence>MGKLMRSLALFIRFCLLFLLLSQVTAQRGRVPPSEGIPGRSRLQAPVAPRGPINK</sequence>
<proteinExistence type="predicted"/>
<dbReference type="EMBL" id="JAINDJ010000002">
    <property type="protein sequence ID" value="KAG9456653.1"/>
    <property type="molecule type" value="Genomic_DNA"/>
</dbReference>
<gene>
    <name evidence="3" type="ORF">H6P81_001161</name>
</gene>
<name>A0AAV7F6E7_ARIFI</name>
<evidence type="ECO:0000313" key="3">
    <source>
        <dbReference type="EMBL" id="KAG9456653.1"/>
    </source>
</evidence>
<comment type="caution">
    <text evidence="3">The sequence shown here is derived from an EMBL/GenBank/DDBJ whole genome shotgun (WGS) entry which is preliminary data.</text>
</comment>
<protein>
    <submittedName>
        <fullName evidence="3">Uncharacterized protein</fullName>
    </submittedName>
</protein>
<dbReference type="AlphaFoldDB" id="A0AAV7F6E7"/>
<evidence type="ECO:0000256" key="2">
    <source>
        <dbReference type="SAM" id="SignalP"/>
    </source>
</evidence>
<evidence type="ECO:0000313" key="4">
    <source>
        <dbReference type="Proteomes" id="UP000825729"/>
    </source>
</evidence>
<feature type="chain" id="PRO_5043877018" evidence="2">
    <location>
        <begin position="27"/>
        <end position="55"/>
    </location>
</feature>
<dbReference type="Proteomes" id="UP000825729">
    <property type="component" value="Unassembled WGS sequence"/>
</dbReference>
<organism evidence="3 4">
    <name type="scientific">Aristolochia fimbriata</name>
    <name type="common">White veined hardy Dutchman's pipe vine</name>
    <dbReference type="NCBI Taxonomy" id="158543"/>
    <lineage>
        <taxon>Eukaryota</taxon>
        <taxon>Viridiplantae</taxon>
        <taxon>Streptophyta</taxon>
        <taxon>Embryophyta</taxon>
        <taxon>Tracheophyta</taxon>
        <taxon>Spermatophyta</taxon>
        <taxon>Magnoliopsida</taxon>
        <taxon>Magnoliidae</taxon>
        <taxon>Piperales</taxon>
        <taxon>Aristolochiaceae</taxon>
        <taxon>Aristolochia</taxon>
    </lineage>
</organism>
<reference evidence="3 4" key="1">
    <citation type="submission" date="2021-07" db="EMBL/GenBank/DDBJ databases">
        <title>The Aristolochia fimbriata genome: insights into angiosperm evolution, floral development and chemical biosynthesis.</title>
        <authorList>
            <person name="Jiao Y."/>
        </authorList>
    </citation>
    <scope>NUCLEOTIDE SEQUENCE [LARGE SCALE GENOMIC DNA]</scope>
    <source>
        <strain evidence="3">IBCAS-2021</strain>
        <tissue evidence="3">Leaf</tissue>
    </source>
</reference>
<accession>A0AAV7F6E7</accession>